<dbReference type="eggNOG" id="ENOG5032T21">
    <property type="taxonomic scope" value="Bacteria"/>
</dbReference>
<evidence type="ECO:0000313" key="2">
    <source>
        <dbReference type="EMBL" id="GAD63979.1"/>
    </source>
</evidence>
<name>U3B2A0_AQUA1</name>
<protein>
    <recommendedName>
        <fullName evidence="1">Wadjet protein JetD C-terminal domain-containing protein</fullName>
    </recommendedName>
</protein>
<evidence type="ECO:0000313" key="3">
    <source>
        <dbReference type="Proteomes" id="UP000016560"/>
    </source>
</evidence>
<organism evidence="2 3">
    <name type="scientific">Aquipseudomonas alcaligenes (strain ATCC 14909 / DSM 50342 / CCUG 1425 / JCM 20561 / NBRC 14159 / NCIMB 9945 / NCTC 10367 / 1577)</name>
    <name type="common">Pseudomonas alcaligenes</name>
    <dbReference type="NCBI Taxonomy" id="1215092"/>
    <lineage>
        <taxon>Bacteria</taxon>
        <taxon>Pseudomonadati</taxon>
        <taxon>Pseudomonadota</taxon>
        <taxon>Gammaproteobacteria</taxon>
        <taxon>Pseudomonadales</taxon>
        <taxon>Pseudomonadaceae</taxon>
        <taxon>Aquipseudomonas</taxon>
    </lineage>
</organism>
<keyword evidence="3" id="KW-1185">Reference proteome</keyword>
<reference evidence="2" key="1">
    <citation type="submission" date="2024-09" db="EMBL/GenBank/DDBJ databases">
        <title>Whole genome shotgun sequence of Pseudomonas alcaligenes NBRC 14159.</title>
        <authorList>
            <person name="Yoshida I."/>
            <person name="Hosoyama A."/>
            <person name="Tsuchikane K."/>
            <person name="Noguchi M."/>
            <person name="Hirakata S."/>
            <person name="Ando Y."/>
            <person name="Ohji S."/>
            <person name="Yamazoe A."/>
            <person name="Yamazaki S."/>
            <person name="Fujita N."/>
        </authorList>
    </citation>
    <scope>NUCLEOTIDE SEQUENCE</scope>
    <source>
        <strain evidence="2">NBRC 14159</strain>
    </source>
</reference>
<dbReference type="AlphaFoldDB" id="U3B2A0"/>
<dbReference type="EMBL" id="BATI01000031">
    <property type="protein sequence ID" value="GAD63979.1"/>
    <property type="molecule type" value="Genomic_DNA"/>
</dbReference>
<proteinExistence type="predicted"/>
<dbReference type="Pfam" id="PF09983">
    <property type="entry name" value="JetD_C"/>
    <property type="match status" value="1"/>
</dbReference>
<dbReference type="InterPro" id="IPR024534">
    <property type="entry name" value="JetD_C"/>
</dbReference>
<evidence type="ECO:0000259" key="1">
    <source>
        <dbReference type="Pfam" id="PF09983"/>
    </source>
</evidence>
<gene>
    <name evidence="2" type="ORF">PA6_031_00720</name>
</gene>
<comment type="caution">
    <text evidence="2">The sequence shown here is derived from an EMBL/GenBank/DDBJ whole genome shotgun (WGS) entry which is preliminary data.</text>
</comment>
<dbReference type="Proteomes" id="UP000016560">
    <property type="component" value="Unassembled WGS sequence"/>
</dbReference>
<sequence length="374" mass="41042">MTERLDVIVSALRRQTRKSKVLQGGGLIDRLVRETGLDAATIRRCLMDMRARGWVEASSWSGTGNPVGRVKISLPSLPPPSWAEQWRHALMACEKLSDADRAALFECGAIRSDMSASELPQILDGLIRLRENQSRHVGSPAFLVSARYLRGSSKMLGKLGARAIKAFGIDLSRFPDHPPYVVTAGAADPEAVVLIENPTAFELAATTSAVERCAFIATFGFGLNKVSEDFGNQLAGMVEEGFSQAVTLVREGSRTPSARELLSHPNITFWGDLDIAGMQIFERIAKRLPRLQLSALYGPMIDAVTKDDDRHPYVAATGKPGQATFLSTREDSSAMLNCCCEWAVDQELVTETHIEKLAGYPLVLHREWNTFQKG</sequence>
<feature type="domain" description="Wadjet protein JetD C-terminal" evidence="1">
    <location>
        <begin position="246"/>
        <end position="290"/>
    </location>
</feature>
<accession>U3B2A0</accession>